<evidence type="ECO:0000313" key="3">
    <source>
        <dbReference type="EMBL" id="SEP88258.1"/>
    </source>
</evidence>
<keyword evidence="4" id="KW-1185">Reference proteome</keyword>
<evidence type="ECO:0000256" key="1">
    <source>
        <dbReference type="ARBA" id="ARBA00005582"/>
    </source>
</evidence>
<dbReference type="AlphaFoldDB" id="A0A1H9BJ11"/>
<accession>A0A1H9BJ11</accession>
<dbReference type="PANTHER" id="PTHR43736">
    <property type="entry name" value="ADP-RIBOSE PYROPHOSPHATASE"/>
    <property type="match status" value="1"/>
</dbReference>
<dbReference type="EMBL" id="FOFT01000001">
    <property type="protein sequence ID" value="SEP88258.1"/>
    <property type="molecule type" value="Genomic_DNA"/>
</dbReference>
<reference evidence="4" key="1">
    <citation type="submission" date="2016-10" db="EMBL/GenBank/DDBJ databases">
        <authorList>
            <person name="Varghese N."/>
            <person name="Submissions S."/>
        </authorList>
    </citation>
    <scope>NUCLEOTIDE SEQUENCE [LARGE SCALE GENOMIC DNA]</scope>
    <source>
        <strain evidence="4">CGMCC 4.578</strain>
    </source>
</reference>
<sequence>MAGPLTPVQSDKLPTSPALDWRDGRVAAEHAWVPEQLYRDILERMPIVCVDTLIIRDGEVLLTRRSQEPQAGSLWLQGGRMRKGEQLTEAALRTAEQESGLSLTLCGLLGTFSTVFEASAHGDSTTHTVNVTFVALAEHDARPQIDNTHDDFVWWPLKKPTGNSYLDQLFVLAAKQSDVAGRT</sequence>
<dbReference type="PROSITE" id="PS51462">
    <property type="entry name" value="NUDIX"/>
    <property type="match status" value="1"/>
</dbReference>
<dbReference type="SUPFAM" id="SSF55811">
    <property type="entry name" value="Nudix"/>
    <property type="match status" value="1"/>
</dbReference>
<dbReference type="Proteomes" id="UP000199028">
    <property type="component" value="Unassembled WGS sequence"/>
</dbReference>
<dbReference type="Gene3D" id="3.90.79.10">
    <property type="entry name" value="Nucleoside Triphosphate Pyrophosphohydrolase"/>
    <property type="match status" value="1"/>
</dbReference>
<dbReference type="InterPro" id="IPR015797">
    <property type="entry name" value="NUDIX_hydrolase-like_dom_sf"/>
</dbReference>
<proteinExistence type="inferred from homology"/>
<dbReference type="Pfam" id="PF00293">
    <property type="entry name" value="NUDIX"/>
    <property type="match status" value="1"/>
</dbReference>
<dbReference type="PANTHER" id="PTHR43736:SF1">
    <property type="entry name" value="DIHYDRONEOPTERIN TRIPHOSPHATE DIPHOSPHATASE"/>
    <property type="match status" value="1"/>
</dbReference>
<gene>
    <name evidence="3" type="ORF">SAMN05216195_101484</name>
</gene>
<comment type="similarity">
    <text evidence="1">Belongs to the Nudix hydrolase family.</text>
</comment>
<name>A0A1H9BJ11_9PSEU</name>
<evidence type="ECO:0000313" key="4">
    <source>
        <dbReference type="Proteomes" id="UP000199028"/>
    </source>
</evidence>
<feature type="domain" description="Nudix hydrolase" evidence="2">
    <location>
        <begin position="45"/>
        <end position="176"/>
    </location>
</feature>
<evidence type="ECO:0000259" key="2">
    <source>
        <dbReference type="PROSITE" id="PS51462"/>
    </source>
</evidence>
<dbReference type="InterPro" id="IPR000086">
    <property type="entry name" value="NUDIX_hydrolase_dom"/>
</dbReference>
<organism evidence="3 4">
    <name type="scientific">Lentzea flaviverrucosa</name>
    <dbReference type="NCBI Taxonomy" id="200379"/>
    <lineage>
        <taxon>Bacteria</taxon>
        <taxon>Bacillati</taxon>
        <taxon>Actinomycetota</taxon>
        <taxon>Actinomycetes</taxon>
        <taxon>Pseudonocardiales</taxon>
        <taxon>Pseudonocardiaceae</taxon>
        <taxon>Lentzea</taxon>
    </lineage>
</organism>
<protein>
    <submittedName>
        <fullName evidence="3">Colanic acid biosynthesis protein WcaH</fullName>
    </submittedName>
</protein>